<dbReference type="PROSITE" id="PS51257">
    <property type="entry name" value="PROKAR_LIPOPROTEIN"/>
    <property type="match status" value="1"/>
</dbReference>
<keyword evidence="1" id="KW-0732">Signal</keyword>
<dbReference type="Gene3D" id="2.60.40.1370">
    <property type="entry name" value="Bacterial adhesin receptor binding domain"/>
    <property type="match status" value="1"/>
</dbReference>
<dbReference type="InterPro" id="IPR008966">
    <property type="entry name" value="Adhesion_dom_sf"/>
</dbReference>
<evidence type="ECO:0000259" key="2">
    <source>
        <dbReference type="Pfam" id="PF03627"/>
    </source>
</evidence>
<evidence type="ECO:0000313" key="4">
    <source>
        <dbReference type="Proteomes" id="UP001383096"/>
    </source>
</evidence>
<dbReference type="AlphaFoldDB" id="A0AAX4LDI3"/>
<dbReference type="GO" id="GO:0007155">
    <property type="term" value="P:cell adhesion"/>
    <property type="evidence" value="ECO:0007669"/>
    <property type="project" value="InterPro"/>
</dbReference>
<dbReference type="EMBL" id="CP146670">
    <property type="protein sequence ID" value="WWX72287.1"/>
    <property type="molecule type" value="Genomic_DNA"/>
</dbReference>
<organism evidence="3 4">
    <name type="scientific">Escherichia coli</name>
    <dbReference type="NCBI Taxonomy" id="562"/>
    <lineage>
        <taxon>Bacteria</taxon>
        <taxon>Pseudomonadati</taxon>
        <taxon>Pseudomonadota</taxon>
        <taxon>Gammaproteobacteria</taxon>
        <taxon>Enterobacterales</taxon>
        <taxon>Enterobacteriaceae</taxon>
        <taxon>Escherichia</taxon>
    </lineage>
</organism>
<feature type="domain" description="PapG carbohydrate-binding" evidence="2">
    <location>
        <begin position="1"/>
        <end position="100"/>
    </location>
</feature>
<accession>A0AAX4LDI3</accession>
<gene>
    <name evidence="3" type="ORF">V9Z47_04275</name>
</gene>
<evidence type="ECO:0000256" key="1">
    <source>
        <dbReference type="SAM" id="SignalP"/>
    </source>
</evidence>
<dbReference type="InterPro" id="IPR038420">
    <property type="entry name" value="PapG_carbohydrate-bd_sf"/>
</dbReference>
<feature type="signal peptide" evidence="1">
    <location>
        <begin position="1"/>
        <end position="21"/>
    </location>
</feature>
<feature type="chain" id="PRO_5043623809" evidence="1">
    <location>
        <begin position="22"/>
        <end position="100"/>
    </location>
</feature>
<proteinExistence type="predicted"/>
<dbReference type="Pfam" id="PF03627">
    <property type="entry name" value="PapG_N"/>
    <property type="match status" value="1"/>
</dbReference>
<dbReference type="RefSeq" id="WP_001329931.1">
    <property type="nucleotide sequence ID" value="NZ_BFLU01000079.1"/>
</dbReference>
<dbReference type="InterPro" id="IPR005310">
    <property type="entry name" value="PapG_carb-bd_N"/>
</dbReference>
<name>A0AAX4LDI3_ECOLX</name>
<evidence type="ECO:0000313" key="3">
    <source>
        <dbReference type="EMBL" id="WWX72287.1"/>
    </source>
</evidence>
<protein>
    <submittedName>
        <fullName evidence="3">PapG carbohydrate binding domain-containing protein</fullName>
    </submittedName>
</protein>
<sequence length="100" mass="11479">MKKWFPAFLFLSLSGCNDALAGWHNVMFYAFNDYSGYDSGNMTIFDRGQFTIPWKTGAASAIYSSCQTPEFVSGVYFQEYIAWVLVPRSTQTTDRYTVFF</sequence>
<dbReference type="GO" id="GO:0030246">
    <property type="term" value="F:carbohydrate binding"/>
    <property type="evidence" value="ECO:0007669"/>
    <property type="project" value="InterPro"/>
</dbReference>
<reference evidence="3" key="1">
    <citation type="submission" date="2024-03" db="EMBL/GenBank/DDBJ databases">
        <title>Epithelial relay of microbial signals coordinates intestinal macrophage supported barrier repair.</title>
        <authorList>
            <person name="Tsai M.T."/>
        </authorList>
    </citation>
    <scope>NUCLEOTIDE SEQUENCE</scope>
    <source>
        <strain evidence="3">MS 21-1</strain>
    </source>
</reference>
<dbReference type="SUPFAM" id="SSF49401">
    <property type="entry name" value="Bacterial adhesins"/>
    <property type="match status" value="1"/>
</dbReference>
<dbReference type="Proteomes" id="UP001383096">
    <property type="component" value="Chromosome"/>
</dbReference>